<protein>
    <submittedName>
        <fullName evidence="2">Uncharacterized protein</fullName>
    </submittedName>
</protein>
<sequence>MRFSSLVPLLGSFLLSTAALAAPSQLDSRSALEPRWDNGKPAYQLSQYDSELFDYSMTIGDLEWNEDIGWIGVYDVRFTSWYIVGLMHRGGPGDVARAHRATRNVISAQFVNDTFSEPWHGTYKVAANSPDPATSWKPLIYNTYDPNWSFFIGVTFMQLVEEFESKLEPALVEAIVKSCYRASRGLMARVGYNGDNLVTAYTNPALGRAILVSWTGDRLFDQNLTRAGEMYAQEVYDLFTAEGYNTFAEYNALTYYGEDIALLAQWIRHAPPGSSLPGKAKFMLAKLWEDIADLYNYNLKNIVGPYDRAAHRNMLVDNSITSLWFWQLLGRQKAAVAPKGAGSTLYDAHQGASFALLGSTVRSVVSQDVINKFTTPRTGDYLTKRFVRDSIDNQTTRTDTMWISPNVMVGGQELAEEVVRGGQFVPLIAHWKAAESATPERPQVAFFQLYPTATTINATVTKNHVRITYPNTTQAGTDRMQFYIVGIPAEYNNAGKVMNGFDNLPCLNVTVNHPGMNVTIGRYAEFTLAGDPTYPVTYYVQKGFQGVPTLDMDIKYTC</sequence>
<evidence type="ECO:0000313" key="3">
    <source>
        <dbReference type="Proteomes" id="UP001164286"/>
    </source>
</evidence>
<evidence type="ECO:0000313" key="2">
    <source>
        <dbReference type="EMBL" id="KAI9634007.1"/>
    </source>
</evidence>
<comment type="caution">
    <text evidence="2">The sequence shown here is derived from an EMBL/GenBank/DDBJ whole genome shotgun (WGS) entry which is preliminary data.</text>
</comment>
<name>A0AA38H3N4_9TREE</name>
<feature type="chain" id="PRO_5041225792" evidence="1">
    <location>
        <begin position="22"/>
        <end position="558"/>
    </location>
</feature>
<evidence type="ECO:0000256" key="1">
    <source>
        <dbReference type="SAM" id="SignalP"/>
    </source>
</evidence>
<dbReference type="GeneID" id="77729425"/>
<feature type="signal peptide" evidence="1">
    <location>
        <begin position="1"/>
        <end position="21"/>
    </location>
</feature>
<reference evidence="2" key="1">
    <citation type="journal article" date="2022" name="G3 (Bethesda)">
        <title>High quality genome of the basidiomycete yeast Dioszegia hungarica PDD-24b-2 isolated from cloud water.</title>
        <authorList>
            <person name="Jarrige D."/>
            <person name="Haridas S."/>
            <person name="Bleykasten-Grosshans C."/>
            <person name="Joly M."/>
            <person name="Nadalig T."/>
            <person name="Sancelme M."/>
            <person name="Vuilleumier S."/>
            <person name="Grigoriev I.V."/>
            <person name="Amato P."/>
            <person name="Bringel F."/>
        </authorList>
    </citation>
    <scope>NUCLEOTIDE SEQUENCE</scope>
    <source>
        <strain evidence="2">PDD-24b-2</strain>
    </source>
</reference>
<keyword evidence="3" id="KW-1185">Reference proteome</keyword>
<dbReference type="PANTHER" id="PTHR40616:SF1">
    <property type="entry name" value="LINALOOL DEHYDRATASE_ISOMERASE DOMAIN-CONTAINING PROTEIN"/>
    <property type="match status" value="1"/>
</dbReference>
<gene>
    <name evidence="2" type="ORF">MKK02DRAFT_38679</name>
</gene>
<keyword evidence="1" id="KW-0732">Signal</keyword>
<dbReference type="PANTHER" id="PTHR40616">
    <property type="entry name" value="LINALOOL DEHYDRATASE_ISOMERASE DOMAIN-CONTAINING PROTEIN"/>
    <property type="match status" value="1"/>
</dbReference>
<dbReference type="RefSeq" id="XP_052943784.1">
    <property type="nucleotide sequence ID" value="XM_053090220.1"/>
</dbReference>
<organism evidence="2 3">
    <name type="scientific">Dioszegia hungarica</name>
    <dbReference type="NCBI Taxonomy" id="4972"/>
    <lineage>
        <taxon>Eukaryota</taxon>
        <taxon>Fungi</taxon>
        <taxon>Dikarya</taxon>
        <taxon>Basidiomycota</taxon>
        <taxon>Agaricomycotina</taxon>
        <taxon>Tremellomycetes</taxon>
        <taxon>Tremellales</taxon>
        <taxon>Bulleribasidiaceae</taxon>
        <taxon>Dioszegia</taxon>
    </lineage>
</organism>
<dbReference type="AlphaFoldDB" id="A0AA38H3N4"/>
<dbReference type="Proteomes" id="UP001164286">
    <property type="component" value="Unassembled WGS sequence"/>
</dbReference>
<proteinExistence type="predicted"/>
<accession>A0AA38H3N4</accession>
<dbReference type="EMBL" id="JAKWFO010000008">
    <property type="protein sequence ID" value="KAI9634007.1"/>
    <property type="molecule type" value="Genomic_DNA"/>
</dbReference>